<dbReference type="EMBL" id="JAZGUE010000003">
    <property type="protein sequence ID" value="KAL2268015.1"/>
    <property type="molecule type" value="Genomic_DNA"/>
</dbReference>
<evidence type="ECO:0000313" key="1">
    <source>
        <dbReference type="EMBL" id="KAL2268015.1"/>
    </source>
</evidence>
<gene>
    <name evidence="1" type="ORF">VTJ83DRAFT_2861</name>
</gene>
<proteinExistence type="predicted"/>
<organism evidence="1 2">
    <name type="scientific">Remersonia thermophila</name>
    <dbReference type="NCBI Taxonomy" id="72144"/>
    <lineage>
        <taxon>Eukaryota</taxon>
        <taxon>Fungi</taxon>
        <taxon>Dikarya</taxon>
        <taxon>Ascomycota</taxon>
        <taxon>Pezizomycotina</taxon>
        <taxon>Sordariomycetes</taxon>
        <taxon>Sordariomycetidae</taxon>
        <taxon>Sordariales</taxon>
        <taxon>Sordariales incertae sedis</taxon>
        <taxon>Remersonia</taxon>
    </lineage>
</organism>
<name>A0ABR4DCJ1_9PEZI</name>
<evidence type="ECO:0000313" key="2">
    <source>
        <dbReference type="Proteomes" id="UP001600064"/>
    </source>
</evidence>
<dbReference type="RefSeq" id="XP_070866742.1">
    <property type="nucleotide sequence ID" value="XM_071009178.1"/>
</dbReference>
<dbReference type="GeneID" id="98123822"/>
<comment type="caution">
    <text evidence="1">The sequence shown here is derived from an EMBL/GenBank/DDBJ whole genome shotgun (WGS) entry which is preliminary data.</text>
</comment>
<keyword evidence="2" id="KW-1185">Reference proteome</keyword>
<reference evidence="1 2" key="1">
    <citation type="journal article" date="2024" name="Commun. Biol.">
        <title>Comparative genomic analysis of thermophilic fungi reveals convergent evolutionary adaptations and gene losses.</title>
        <authorList>
            <person name="Steindorff A.S."/>
            <person name="Aguilar-Pontes M.V."/>
            <person name="Robinson A.J."/>
            <person name="Andreopoulos B."/>
            <person name="LaButti K."/>
            <person name="Kuo A."/>
            <person name="Mondo S."/>
            <person name="Riley R."/>
            <person name="Otillar R."/>
            <person name="Haridas S."/>
            <person name="Lipzen A."/>
            <person name="Grimwood J."/>
            <person name="Schmutz J."/>
            <person name="Clum A."/>
            <person name="Reid I.D."/>
            <person name="Moisan M.C."/>
            <person name="Butler G."/>
            <person name="Nguyen T.T.M."/>
            <person name="Dewar K."/>
            <person name="Conant G."/>
            <person name="Drula E."/>
            <person name="Henrissat B."/>
            <person name="Hansel C."/>
            <person name="Singer S."/>
            <person name="Hutchinson M.I."/>
            <person name="de Vries R.P."/>
            <person name="Natvig D.O."/>
            <person name="Powell A.J."/>
            <person name="Tsang A."/>
            <person name="Grigoriev I.V."/>
        </authorList>
    </citation>
    <scope>NUCLEOTIDE SEQUENCE [LARGE SCALE GENOMIC DNA]</scope>
    <source>
        <strain evidence="1 2">ATCC 22073</strain>
    </source>
</reference>
<accession>A0ABR4DCJ1</accession>
<dbReference type="Proteomes" id="UP001600064">
    <property type="component" value="Unassembled WGS sequence"/>
</dbReference>
<protein>
    <submittedName>
        <fullName evidence="1">Uncharacterized protein</fullName>
    </submittedName>
</protein>
<sequence>MSGRCATDTQAGGIASLHQGFQGIHENGLPGCPGHDLVTAQKTAGKDHINLRRLWSHLMNAQTGKTTGTTFTTTPYIFRSQSASCPSRRSLQGMKQVTPFVTPSPPTGAAELHPAWPALWLQRHTETQQHTTFQRGQTKPGQLSREASIRHSVCLASHVYALLTSQPYPARIAPLFLQKI</sequence>